<dbReference type="Proteomes" id="UP000614350">
    <property type="component" value="Unassembled WGS sequence"/>
</dbReference>
<organism evidence="6 7">
    <name type="scientific">Vespula vulgaris</name>
    <name type="common">Yellow jacket</name>
    <name type="synonym">Wasp</name>
    <dbReference type="NCBI Taxonomy" id="7454"/>
    <lineage>
        <taxon>Eukaryota</taxon>
        <taxon>Metazoa</taxon>
        <taxon>Ecdysozoa</taxon>
        <taxon>Arthropoda</taxon>
        <taxon>Hexapoda</taxon>
        <taxon>Insecta</taxon>
        <taxon>Pterygota</taxon>
        <taxon>Neoptera</taxon>
        <taxon>Endopterygota</taxon>
        <taxon>Hymenoptera</taxon>
        <taxon>Apocrita</taxon>
        <taxon>Aculeata</taxon>
        <taxon>Vespoidea</taxon>
        <taxon>Vespidae</taxon>
        <taxon>Vespinae</taxon>
        <taxon>Vespula</taxon>
    </lineage>
</organism>
<feature type="compositionally biased region" description="Basic residues" evidence="4">
    <location>
        <begin position="911"/>
        <end position="930"/>
    </location>
</feature>
<evidence type="ECO:0000256" key="1">
    <source>
        <dbReference type="ARBA" id="ARBA00004123"/>
    </source>
</evidence>
<evidence type="ECO:0000256" key="2">
    <source>
        <dbReference type="ARBA" id="ARBA00008600"/>
    </source>
</evidence>
<feature type="region of interest" description="Disordered" evidence="4">
    <location>
        <begin position="911"/>
        <end position="940"/>
    </location>
</feature>
<dbReference type="Pfam" id="PF07713">
    <property type="entry name" value="DUF1604"/>
    <property type="match status" value="1"/>
</dbReference>
<dbReference type="AlphaFoldDB" id="A0A834JQN3"/>
<dbReference type="InterPro" id="IPR026822">
    <property type="entry name" value="Spp2/MOS2_G-patch"/>
</dbReference>
<dbReference type="InterPro" id="IPR000467">
    <property type="entry name" value="G_patch_dom"/>
</dbReference>
<dbReference type="PANTHER" id="PTHR13384">
    <property type="entry name" value="G PATCH DOMAIN-CONTAINING PROTEIN 1"/>
    <property type="match status" value="1"/>
</dbReference>
<dbReference type="Pfam" id="PF12656">
    <property type="entry name" value="G-patch_2"/>
    <property type="match status" value="1"/>
</dbReference>
<dbReference type="PANTHER" id="PTHR13384:SF19">
    <property type="entry name" value="G PATCH DOMAIN-CONTAINING PROTEIN 1"/>
    <property type="match status" value="1"/>
</dbReference>
<dbReference type="EMBL" id="JACSEA010000009">
    <property type="protein sequence ID" value="KAF7393023.1"/>
    <property type="molecule type" value="Genomic_DNA"/>
</dbReference>
<dbReference type="GO" id="GO:0005634">
    <property type="term" value="C:nucleus"/>
    <property type="evidence" value="ECO:0007669"/>
    <property type="project" value="UniProtKB-SubCell"/>
</dbReference>
<comment type="similarity">
    <text evidence="2">Belongs to the GPATCH1 family.</text>
</comment>
<keyword evidence="3" id="KW-0539">Nucleus</keyword>
<dbReference type="InterPro" id="IPR011666">
    <property type="entry name" value="DUF1604"/>
</dbReference>
<feature type="domain" description="G-patch" evidence="5">
    <location>
        <begin position="148"/>
        <end position="168"/>
    </location>
</feature>
<name>A0A834JQN3_VESVU</name>
<comment type="caution">
    <text evidence="6">The sequence shown here is derived from an EMBL/GenBank/DDBJ whole genome shotgun (WGS) entry which is preliminary data.</text>
</comment>
<evidence type="ECO:0000313" key="6">
    <source>
        <dbReference type="EMBL" id="KAF7393023.1"/>
    </source>
</evidence>
<feature type="compositionally biased region" description="Basic and acidic residues" evidence="4">
    <location>
        <begin position="931"/>
        <end position="940"/>
    </location>
</feature>
<sequence>MSDSEDENYATFGIPLEPLDEENLPRKKAVTIEDQYAYDAQGRRRFHGAFTGGFSAGYFNTVGTRDGWKPQQFKSSRGSKAKTIEQQPEDFMDEEDISIFGIAPKGIRANSDYEYHGQKGTKRGRTEIINNRSLSYNPVLKELLRPVRETVGIALLKKMGWKPGQGIGNRITKKEKIKAKQQIERIKVYGCSLPKNEEKEIDSNIDSDDETLNITFAPDDYEPFKSKGKDNYFGIGYSGLNRQNILSNQINEEYNYQSNNKILPIFGHAFGVGAFEADDEDIYEREDMSQYDSVLGPERKNKTRWSKDNILNDNGSNCIEGFVQAKDKLNYRKTFALPCLPKNYHAIHLTRKSRFFPPIPHQSINEKKKSLNVIKRAKILQDTNFTDTAMQSQLDTTTKALNSVISMPVANLISESLNSLEHQKAENSEKIVERPKTQVNNMWVDKLSTKTFVSGGVTGTEQITSGLLNIPRYLNSSSFANVESVNNQNKQRRFEQSLTCLKTNDKYKSDNIQSSPTIKSEKDLKLVEFKQAAKSIEQVSSNDNDRNNSNKYIINITDSLGKQKDEAAKMEMFGKLTREIIEWQPTSIVCKRFNIPEPRNSCTQTKTEKKPRFSVFNSLDLDASSRFLKVTDTIDKDIDNKASTSYGDEFIKDYALASSTCYKTSVVNHEPQIISEKMKNFETSYEKIFGKTVHEVPSMKFLKCNPEQEFVNQENNIVNIEQHQILADIEKSQDKETSITYKKNSEQKKDLFRAIFLSSSEESETETEENIDNEVVKSVLIGDSSNDINVSRNMSPPRGIFAKLDLEDLVKKTHVTTEDIESNIKEKEMNLQLKPQTTIEQNYENKTCEMLQMPIPEKVYGPILPSRLIKDGNILTDSTGSIEFSRPICKSVIVPKVVEEFQGKWVESHKTKKSKKVKKKHKHKEHKSSKRGVEIIDIKN</sequence>
<evidence type="ECO:0000256" key="3">
    <source>
        <dbReference type="ARBA" id="ARBA00023242"/>
    </source>
</evidence>
<evidence type="ECO:0000259" key="5">
    <source>
        <dbReference type="PROSITE" id="PS50174"/>
    </source>
</evidence>
<protein>
    <recommendedName>
        <fullName evidence="5">G-patch domain-containing protein</fullName>
    </recommendedName>
</protein>
<evidence type="ECO:0000313" key="7">
    <source>
        <dbReference type="Proteomes" id="UP000614350"/>
    </source>
</evidence>
<comment type="subcellular location">
    <subcellularLocation>
        <location evidence="1">Nucleus</location>
    </subcellularLocation>
</comment>
<gene>
    <name evidence="6" type="ORF">HZH66_008856</name>
</gene>
<evidence type="ECO:0000256" key="4">
    <source>
        <dbReference type="SAM" id="MobiDB-lite"/>
    </source>
</evidence>
<dbReference type="GO" id="GO:0006397">
    <property type="term" value="P:mRNA processing"/>
    <property type="evidence" value="ECO:0007669"/>
    <property type="project" value="InterPro"/>
</dbReference>
<keyword evidence="7" id="KW-1185">Reference proteome</keyword>
<dbReference type="GO" id="GO:0003723">
    <property type="term" value="F:RNA binding"/>
    <property type="evidence" value="ECO:0007669"/>
    <property type="project" value="TreeGrafter"/>
</dbReference>
<proteinExistence type="inferred from homology"/>
<accession>A0A834JQN3</accession>
<dbReference type="PROSITE" id="PS50174">
    <property type="entry name" value="G_PATCH"/>
    <property type="match status" value="1"/>
</dbReference>
<reference evidence="6" key="1">
    <citation type="journal article" date="2020" name="G3 (Bethesda)">
        <title>High-Quality Assemblies for Three Invasive Social Wasps from the &lt;i&gt;Vespula&lt;/i&gt; Genus.</title>
        <authorList>
            <person name="Harrop T.W.R."/>
            <person name="Guhlin J."/>
            <person name="McLaughlin G.M."/>
            <person name="Permina E."/>
            <person name="Stockwell P."/>
            <person name="Gilligan J."/>
            <person name="Le Lec M.F."/>
            <person name="Gruber M.A.M."/>
            <person name="Quinn O."/>
            <person name="Lovegrove M."/>
            <person name="Duncan E.J."/>
            <person name="Remnant E.J."/>
            <person name="Van Eeckhoven J."/>
            <person name="Graham B."/>
            <person name="Knapp R.A."/>
            <person name="Langford K.W."/>
            <person name="Kronenberg Z."/>
            <person name="Press M.O."/>
            <person name="Eacker S.M."/>
            <person name="Wilson-Rankin E.E."/>
            <person name="Purcell J."/>
            <person name="Lester P.J."/>
            <person name="Dearden P.K."/>
        </authorList>
    </citation>
    <scope>NUCLEOTIDE SEQUENCE</scope>
    <source>
        <strain evidence="6">Marl-1</strain>
    </source>
</reference>